<dbReference type="Gene3D" id="1.10.357.10">
    <property type="entry name" value="Tetracycline Repressor, domain 2"/>
    <property type="match status" value="1"/>
</dbReference>
<comment type="caution">
    <text evidence="4">The sequence shown here is derived from an EMBL/GenBank/DDBJ whole genome shotgun (WGS) entry which is preliminary data.</text>
</comment>
<evidence type="ECO:0000256" key="1">
    <source>
        <dbReference type="ARBA" id="ARBA00023125"/>
    </source>
</evidence>
<protein>
    <recommendedName>
        <fullName evidence="3">HTH tetR-type domain-containing protein</fullName>
    </recommendedName>
</protein>
<dbReference type="InterPro" id="IPR050624">
    <property type="entry name" value="HTH-type_Tx_Regulator"/>
</dbReference>
<reference evidence="5" key="1">
    <citation type="journal article" date="2017" name="Proc. Natl. Acad. Sci. U.S.A.">
        <title>Simulation of Deepwater Horizon oil plume reveals substrate specialization within a complex community of hydrocarbon-degraders.</title>
        <authorList>
            <person name="Hu P."/>
            <person name="Dubinsky E.A."/>
            <person name="Probst A.J."/>
            <person name="Wang J."/>
            <person name="Sieber C.M.K."/>
            <person name="Tom L.M."/>
            <person name="Gardinali P."/>
            <person name="Banfield J.F."/>
            <person name="Atlas R.M."/>
            <person name="Andersen G.L."/>
        </authorList>
    </citation>
    <scope>NUCLEOTIDE SEQUENCE [LARGE SCALE GENOMIC DNA]</scope>
</reference>
<dbReference type="InterPro" id="IPR001647">
    <property type="entry name" value="HTH_TetR"/>
</dbReference>
<sequence length="216" mass="24398">MTKVNETKQKILDSANTLFASFGYDGTSVRDIAKEAGVNLAAINYHFKNKENLYCEVFNINCEKIETGLRNVVNDNMSTSDFAVQVYKHFIENGNSLLNTFKIMLTGNVKIPDCHLHEDPECFGPPGGDILLAIITKEVGEDIPLDGRFWAMNMIFSHVTHMAIIMNTSIIKEKVQGMKHMTEAFKERNISFHCTAVLDFLRNSPLNQWDSTAFPE</sequence>
<evidence type="ECO:0000313" key="4">
    <source>
        <dbReference type="EMBL" id="OUR98558.1"/>
    </source>
</evidence>
<evidence type="ECO:0000259" key="3">
    <source>
        <dbReference type="PROSITE" id="PS50977"/>
    </source>
</evidence>
<dbReference type="Pfam" id="PF00440">
    <property type="entry name" value="TetR_N"/>
    <property type="match status" value="1"/>
</dbReference>
<dbReference type="GO" id="GO:0003677">
    <property type="term" value="F:DNA binding"/>
    <property type="evidence" value="ECO:0007669"/>
    <property type="project" value="UniProtKB-UniRule"/>
</dbReference>
<keyword evidence="1 2" id="KW-0238">DNA-binding</keyword>
<dbReference type="PROSITE" id="PS50977">
    <property type="entry name" value="HTH_TETR_2"/>
    <property type="match status" value="1"/>
</dbReference>
<proteinExistence type="predicted"/>
<dbReference type="PROSITE" id="PS01081">
    <property type="entry name" value="HTH_TETR_1"/>
    <property type="match status" value="1"/>
</dbReference>
<gene>
    <name evidence="4" type="ORF">A9Q84_03860</name>
</gene>
<evidence type="ECO:0000256" key="2">
    <source>
        <dbReference type="PROSITE-ProRule" id="PRU00335"/>
    </source>
</evidence>
<feature type="DNA-binding region" description="H-T-H motif" evidence="2">
    <location>
        <begin position="28"/>
        <end position="47"/>
    </location>
</feature>
<dbReference type="PANTHER" id="PTHR43479:SF11">
    <property type="entry name" value="ACREF_ENVCD OPERON REPRESSOR-RELATED"/>
    <property type="match status" value="1"/>
</dbReference>
<dbReference type="InterPro" id="IPR023772">
    <property type="entry name" value="DNA-bd_HTH_TetR-type_CS"/>
</dbReference>
<dbReference type="AlphaFoldDB" id="A0A1Y5FAM9"/>
<dbReference type="PANTHER" id="PTHR43479">
    <property type="entry name" value="ACREF/ENVCD OPERON REPRESSOR-RELATED"/>
    <property type="match status" value="1"/>
</dbReference>
<dbReference type="InterPro" id="IPR009057">
    <property type="entry name" value="Homeodomain-like_sf"/>
</dbReference>
<feature type="domain" description="HTH tetR-type" evidence="3">
    <location>
        <begin position="5"/>
        <end position="65"/>
    </location>
</feature>
<dbReference type="SUPFAM" id="SSF46689">
    <property type="entry name" value="Homeodomain-like"/>
    <property type="match status" value="1"/>
</dbReference>
<name>A0A1Y5FAM9_9BACT</name>
<dbReference type="EMBL" id="MAAO01000004">
    <property type="protein sequence ID" value="OUR98558.1"/>
    <property type="molecule type" value="Genomic_DNA"/>
</dbReference>
<accession>A0A1Y5FAM9</accession>
<organism evidence="4 5">
    <name type="scientific">Halobacteriovorax marinus</name>
    <dbReference type="NCBI Taxonomy" id="97084"/>
    <lineage>
        <taxon>Bacteria</taxon>
        <taxon>Pseudomonadati</taxon>
        <taxon>Bdellovibrionota</taxon>
        <taxon>Bacteriovoracia</taxon>
        <taxon>Bacteriovoracales</taxon>
        <taxon>Halobacteriovoraceae</taxon>
        <taxon>Halobacteriovorax</taxon>
    </lineage>
</organism>
<dbReference type="PRINTS" id="PR00455">
    <property type="entry name" value="HTHTETR"/>
</dbReference>
<evidence type="ECO:0000313" key="5">
    <source>
        <dbReference type="Proteomes" id="UP000196531"/>
    </source>
</evidence>
<dbReference type="Proteomes" id="UP000196531">
    <property type="component" value="Unassembled WGS sequence"/>
</dbReference>